<dbReference type="InterPro" id="IPR024529">
    <property type="entry name" value="ECF_trnsprt_substrate-spec"/>
</dbReference>
<comment type="caution">
    <text evidence="2">The sequence shown here is derived from an EMBL/GenBank/DDBJ whole genome shotgun (WGS) entry which is preliminary data.</text>
</comment>
<name>A0A841L6L7_9FIRM</name>
<sequence>MKNSVFSSTNAMIMTSLGVVINLVLGTVVQTLNIPFVFLDTIGTIFVASIFGPLAGAVAGGLSNVIQGMITNPITIPFAFVNIMVGLVVGFIAKRWKFDIKTAVITGLILSVVAPLIGTPIAVWLFDGLTGNGTDFLFIWLVNSGQKIFQAAFIQRITENLIDKIASCILVSLIITKLPKDVLKGQLTKNA</sequence>
<keyword evidence="3" id="KW-1185">Reference proteome</keyword>
<feature type="transmembrane region" description="Helical" evidence="1">
    <location>
        <begin position="12"/>
        <end position="29"/>
    </location>
</feature>
<dbReference type="AlphaFoldDB" id="A0A841L6L7"/>
<dbReference type="NCBIfam" id="NF045596">
    <property type="entry name" value="ECF_S_CD3073"/>
    <property type="match status" value="1"/>
</dbReference>
<gene>
    <name evidence="2" type="ORF">HNQ80_004168</name>
</gene>
<evidence type="ECO:0000313" key="2">
    <source>
        <dbReference type="EMBL" id="MBB6218029.1"/>
    </source>
</evidence>
<dbReference type="Pfam" id="PF12822">
    <property type="entry name" value="ECF_trnsprt"/>
    <property type="match status" value="1"/>
</dbReference>
<protein>
    <submittedName>
        <fullName evidence="2">Energy-coupling factor transport system substrate-specific component</fullName>
    </submittedName>
</protein>
<feature type="transmembrane region" description="Helical" evidence="1">
    <location>
        <begin position="36"/>
        <end position="62"/>
    </location>
</feature>
<dbReference type="EMBL" id="JACHEN010000032">
    <property type="protein sequence ID" value="MBB6218029.1"/>
    <property type="molecule type" value="Genomic_DNA"/>
</dbReference>
<dbReference type="Proteomes" id="UP000579281">
    <property type="component" value="Unassembled WGS sequence"/>
</dbReference>
<dbReference type="GO" id="GO:0022857">
    <property type="term" value="F:transmembrane transporter activity"/>
    <property type="evidence" value="ECO:0007669"/>
    <property type="project" value="InterPro"/>
</dbReference>
<proteinExistence type="predicted"/>
<reference evidence="2 3" key="1">
    <citation type="submission" date="2020-08" db="EMBL/GenBank/DDBJ databases">
        <title>Genomic Encyclopedia of Type Strains, Phase IV (KMG-IV): sequencing the most valuable type-strain genomes for metagenomic binning, comparative biology and taxonomic classification.</title>
        <authorList>
            <person name="Goeker M."/>
        </authorList>
    </citation>
    <scope>NUCLEOTIDE SEQUENCE [LARGE SCALE GENOMIC DNA]</scope>
    <source>
        <strain evidence="2 3">DSM 103526</strain>
    </source>
</reference>
<feature type="transmembrane region" description="Helical" evidence="1">
    <location>
        <begin position="105"/>
        <end position="126"/>
    </location>
</feature>
<evidence type="ECO:0000256" key="1">
    <source>
        <dbReference type="SAM" id="Phobius"/>
    </source>
</evidence>
<organism evidence="2 3">
    <name type="scientific">Anaerosolibacter carboniphilus</name>
    <dbReference type="NCBI Taxonomy" id="1417629"/>
    <lineage>
        <taxon>Bacteria</taxon>
        <taxon>Bacillati</taxon>
        <taxon>Bacillota</taxon>
        <taxon>Clostridia</taxon>
        <taxon>Peptostreptococcales</taxon>
        <taxon>Thermotaleaceae</taxon>
        <taxon>Anaerosolibacter</taxon>
    </lineage>
</organism>
<keyword evidence="1" id="KW-1133">Transmembrane helix</keyword>
<accession>A0A841L6L7</accession>
<keyword evidence="1" id="KW-0812">Transmembrane</keyword>
<feature type="transmembrane region" description="Helical" evidence="1">
    <location>
        <begin position="74"/>
        <end position="93"/>
    </location>
</feature>
<keyword evidence="1" id="KW-0472">Membrane</keyword>
<dbReference type="RefSeq" id="WP_184312533.1">
    <property type="nucleotide sequence ID" value="NZ_JACHEN010000032.1"/>
</dbReference>
<evidence type="ECO:0000313" key="3">
    <source>
        <dbReference type="Proteomes" id="UP000579281"/>
    </source>
</evidence>
<dbReference type="Gene3D" id="1.10.1760.20">
    <property type="match status" value="1"/>
</dbReference>